<dbReference type="Proteomes" id="UP000034172">
    <property type="component" value="Unassembled WGS sequence"/>
</dbReference>
<dbReference type="EMBL" id="LCIE01000030">
    <property type="protein sequence ID" value="KKT48409.1"/>
    <property type="molecule type" value="Genomic_DNA"/>
</dbReference>
<name>A0A0G1KKD8_9BACT</name>
<gene>
    <name evidence="1" type="ORF">UW41_C0030G0006</name>
</gene>
<dbReference type="STRING" id="1618392.UW41_C0030G0006"/>
<organism evidence="1 2">
    <name type="scientific">Candidatus Collierbacteria bacterium GW2011_GWC2_44_18</name>
    <dbReference type="NCBI Taxonomy" id="1618392"/>
    <lineage>
        <taxon>Bacteria</taxon>
        <taxon>Candidatus Collieribacteriota</taxon>
    </lineage>
</organism>
<evidence type="ECO:0000313" key="1">
    <source>
        <dbReference type="EMBL" id="KKT48409.1"/>
    </source>
</evidence>
<accession>A0A0G1KKD8</accession>
<evidence type="ECO:0000313" key="2">
    <source>
        <dbReference type="Proteomes" id="UP000034172"/>
    </source>
</evidence>
<reference evidence="1 2" key="1">
    <citation type="journal article" date="2015" name="Nature">
        <title>rRNA introns, odd ribosomes, and small enigmatic genomes across a large radiation of phyla.</title>
        <authorList>
            <person name="Brown C.T."/>
            <person name="Hug L.A."/>
            <person name="Thomas B.C."/>
            <person name="Sharon I."/>
            <person name="Castelle C.J."/>
            <person name="Singh A."/>
            <person name="Wilkins M.J."/>
            <person name="Williams K.H."/>
            <person name="Banfield J.F."/>
        </authorList>
    </citation>
    <scope>NUCLEOTIDE SEQUENCE [LARGE SCALE GENOMIC DNA]</scope>
</reference>
<sequence>MPLTQKDLDAQTEKLVKLIRSEVSGVEARLKKEIINSEKNIDGRFGEFEQNMNRRFEFQKQELESRLDDKFETNRRLLVNDMQNFQDKIITEIKSIKQETQVNSGHRRTLDDHEIRIQKVEKHLFSN</sequence>
<comment type="caution">
    <text evidence="1">The sequence shown here is derived from an EMBL/GenBank/DDBJ whole genome shotgun (WGS) entry which is preliminary data.</text>
</comment>
<dbReference type="AlphaFoldDB" id="A0A0G1KKD8"/>
<proteinExistence type="predicted"/>
<protein>
    <submittedName>
        <fullName evidence="1">Uncharacterized protein</fullName>
    </submittedName>
</protein>